<protein>
    <recommendedName>
        <fullName evidence="4">YD repeat-containing protein</fullName>
    </recommendedName>
</protein>
<dbReference type="RefSeq" id="WP_184622013.1">
    <property type="nucleotide sequence ID" value="NZ_JACHCC010000001.1"/>
</dbReference>
<dbReference type="Proteomes" id="UP000521017">
    <property type="component" value="Unassembled WGS sequence"/>
</dbReference>
<evidence type="ECO:0008006" key="4">
    <source>
        <dbReference type="Google" id="ProtNLM"/>
    </source>
</evidence>
<reference evidence="2 3" key="1">
    <citation type="submission" date="2020-08" db="EMBL/GenBank/DDBJ databases">
        <title>Genomic Encyclopedia of Type Strains, Phase IV (KMG-V): Genome sequencing to study the core and pangenomes of soil and plant-associated prokaryotes.</title>
        <authorList>
            <person name="Whitman W."/>
        </authorList>
    </citation>
    <scope>NUCLEOTIDE SEQUENCE [LARGE SCALE GENOMIC DNA]</scope>
    <source>
        <strain evidence="2 3">M2T3</strain>
    </source>
</reference>
<evidence type="ECO:0000313" key="2">
    <source>
        <dbReference type="EMBL" id="MBB6498154.1"/>
    </source>
</evidence>
<feature type="signal peptide" evidence="1">
    <location>
        <begin position="1"/>
        <end position="20"/>
    </location>
</feature>
<dbReference type="AlphaFoldDB" id="A0A7X0MGJ3"/>
<keyword evidence="1" id="KW-0732">Signal</keyword>
<sequence length="1155" mass="128585">MKKNLLLLLLFYSISFKLFAQVLPQTPNAAELGRYGQVPTDLFNGLPQISVPIHTVKIKDIEVPIQLSYYASGIKVEQHPTWVGLGWNLSAGGSITRIVNGAPDETTRDDIARDNGTTFSTYGFGYFYKSKDLDIADWAGAGGFNTLQMGINGEGQPDEFMINAPGINASFYLYRDALDSVRVKVKSKDGRRIRVKVDLEKDLALNFYNGNSFLAETLFAPFYRFTVKTEDGKTYVFGGDVAATEYSSSPAKYFKALPTTWYLTSITGISGGKVNFTYQRDGNPIVVSNVISKTIRYIKDDPNSGRECQQGCVANSQFSYGFQHPIYLSGISGSDGTQIGFIDSRSTELPYEYNETFLKQRLTSEGVDYHAHQTLIQSNYWMKLDEIVINGKKRVKFNYTADLKARLKLNNIAFNDADKNQAGTYTFAYNPMSLPGYNSKMSDNWGYYNGKMFEGTSFDQLYQYRSADPEKMKAEILTSITYPTGGATSFYYEAHDYSKIASQLPDFKLNPVSGTAGGLRVSKIVSKPDPNSSEGALTKEYSYVNADNSSSGILSGIPLYHSIGRMHVEYDYSGWSGLVYFRTKTNYDQTFDMFSENYVNMLGNTNGNHVTYSRIVEKTSGNGKVVYKYTNHDTFPDLPPLAMATNFDDRTFMDKFISRELERGLLISQETYNELGMPVETVTNEYNSSPERYNDLVKSISLAGVDGLLNQPFVRLVTTGIYTFYPYLQKKTVTSYFPSAVSKTTQYSYDADDKTLSSVVSTDSKGDISTATYTYPGNLKETSPVYKTMYNDLHMISPVIEERQALTKSGQSTSIPLSLRRTNYSEVGPGVFMPGSVEQSIGNYATETLVNYTYDNNGNISTKFAQKGPSTSYIWGYKDQYPIAIIENANNGSSVSSVGPRYLGMVIPNNSSSNTTAFTTGAAADISLQINGDPGFTYTLQYTLTSGTSIYKQGSLCANRTSSGSCNYPSVVVFPNLPAGNYIMDISGSSAPPAGLYRSATITYQEKKIVTKGAKEFFYEGFEENTNGNVITGNDAQPAYTGNKFWNGNYQPVFDAPSGRSYIIQWWSYTNSKWSFNQKAYSANLTLTGPVDDVRIFPVDAKMRTYTYSPQVGMTSQTDEKGQTFYYLYDGFQRLITVKDQNGNIIKSYSYNIKS</sequence>
<gene>
    <name evidence="2" type="ORF">HDF25_000278</name>
</gene>
<evidence type="ECO:0000313" key="3">
    <source>
        <dbReference type="Proteomes" id="UP000521017"/>
    </source>
</evidence>
<organism evidence="2 3">
    <name type="scientific">Pedobacter cryoconitis</name>
    <dbReference type="NCBI Taxonomy" id="188932"/>
    <lineage>
        <taxon>Bacteria</taxon>
        <taxon>Pseudomonadati</taxon>
        <taxon>Bacteroidota</taxon>
        <taxon>Sphingobacteriia</taxon>
        <taxon>Sphingobacteriales</taxon>
        <taxon>Sphingobacteriaceae</taxon>
        <taxon>Pedobacter</taxon>
    </lineage>
</organism>
<feature type="chain" id="PRO_5031028670" description="YD repeat-containing protein" evidence="1">
    <location>
        <begin position="21"/>
        <end position="1155"/>
    </location>
</feature>
<evidence type="ECO:0000256" key="1">
    <source>
        <dbReference type="SAM" id="SignalP"/>
    </source>
</evidence>
<dbReference type="EMBL" id="JACHCC010000001">
    <property type="protein sequence ID" value="MBB6498154.1"/>
    <property type="molecule type" value="Genomic_DNA"/>
</dbReference>
<comment type="caution">
    <text evidence="2">The sequence shown here is derived from an EMBL/GenBank/DDBJ whole genome shotgun (WGS) entry which is preliminary data.</text>
</comment>
<accession>A0A7X0MGJ3</accession>
<name>A0A7X0MGJ3_9SPHI</name>
<proteinExistence type="predicted"/>